<dbReference type="EMBL" id="KN833070">
    <property type="protein sequence ID" value="KIM73945.1"/>
    <property type="molecule type" value="Genomic_DNA"/>
</dbReference>
<dbReference type="InParanoid" id="A0A0C3EMX4"/>
<accession>A0A0C3EMX4</accession>
<feature type="non-terminal residue" evidence="1">
    <location>
        <position position="134"/>
    </location>
</feature>
<sequence>IIDLYTVGERDGNTTTTRPFVHQVELQGTKGGLIYLKGLFDNGAMVNAICSSLFRRLSHILGHLQPSTKTLRMADGSHVKSHGQWVGNVGLGGHIIRTAFEIFPSGKGWSLLFGKPLLQEFEAVHDYKRDTLHI</sequence>
<evidence type="ECO:0008006" key="3">
    <source>
        <dbReference type="Google" id="ProtNLM"/>
    </source>
</evidence>
<evidence type="ECO:0000313" key="1">
    <source>
        <dbReference type="EMBL" id="KIM73945.1"/>
    </source>
</evidence>
<dbReference type="OrthoDB" id="2919534at2759"/>
<dbReference type="InterPro" id="IPR021109">
    <property type="entry name" value="Peptidase_aspartic_dom_sf"/>
</dbReference>
<dbReference type="Gene3D" id="2.40.70.10">
    <property type="entry name" value="Acid Proteases"/>
    <property type="match status" value="1"/>
</dbReference>
<feature type="non-terminal residue" evidence="1">
    <location>
        <position position="1"/>
    </location>
</feature>
<name>A0A0C3EMX4_PILCF</name>
<keyword evidence="2" id="KW-1185">Reference proteome</keyword>
<reference evidence="1 2" key="1">
    <citation type="submission" date="2014-04" db="EMBL/GenBank/DDBJ databases">
        <authorList>
            <consortium name="DOE Joint Genome Institute"/>
            <person name="Kuo A."/>
            <person name="Tarkka M."/>
            <person name="Buscot F."/>
            <person name="Kohler A."/>
            <person name="Nagy L.G."/>
            <person name="Floudas D."/>
            <person name="Copeland A."/>
            <person name="Barry K.W."/>
            <person name="Cichocki N."/>
            <person name="Veneault-Fourrey C."/>
            <person name="LaButti K."/>
            <person name="Lindquist E.A."/>
            <person name="Lipzen A."/>
            <person name="Lundell T."/>
            <person name="Morin E."/>
            <person name="Murat C."/>
            <person name="Sun H."/>
            <person name="Tunlid A."/>
            <person name="Henrissat B."/>
            <person name="Grigoriev I.V."/>
            <person name="Hibbett D.S."/>
            <person name="Martin F."/>
            <person name="Nordberg H.P."/>
            <person name="Cantor M.N."/>
            <person name="Hua S.X."/>
        </authorList>
    </citation>
    <scope>NUCLEOTIDE SEQUENCE [LARGE SCALE GENOMIC DNA]</scope>
    <source>
        <strain evidence="1 2">F 1598</strain>
    </source>
</reference>
<evidence type="ECO:0000313" key="2">
    <source>
        <dbReference type="Proteomes" id="UP000054166"/>
    </source>
</evidence>
<reference evidence="2" key="2">
    <citation type="submission" date="2015-01" db="EMBL/GenBank/DDBJ databases">
        <title>Evolutionary Origins and Diversification of the Mycorrhizal Mutualists.</title>
        <authorList>
            <consortium name="DOE Joint Genome Institute"/>
            <consortium name="Mycorrhizal Genomics Consortium"/>
            <person name="Kohler A."/>
            <person name="Kuo A."/>
            <person name="Nagy L.G."/>
            <person name="Floudas D."/>
            <person name="Copeland A."/>
            <person name="Barry K.W."/>
            <person name="Cichocki N."/>
            <person name="Veneault-Fourrey C."/>
            <person name="LaButti K."/>
            <person name="Lindquist E.A."/>
            <person name="Lipzen A."/>
            <person name="Lundell T."/>
            <person name="Morin E."/>
            <person name="Murat C."/>
            <person name="Riley R."/>
            <person name="Ohm R."/>
            <person name="Sun H."/>
            <person name="Tunlid A."/>
            <person name="Henrissat B."/>
            <person name="Grigoriev I.V."/>
            <person name="Hibbett D.S."/>
            <person name="Martin F."/>
        </authorList>
    </citation>
    <scope>NUCLEOTIDE SEQUENCE [LARGE SCALE GENOMIC DNA]</scope>
    <source>
        <strain evidence="2">F 1598</strain>
    </source>
</reference>
<protein>
    <recommendedName>
        <fullName evidence="3">Peptidase A2 domain-containing protein</fullName>
    </recommendedName>
</protein>
<organism evidence="1 2">
    <name type="scientific">Piloderma croceum (strain F 1598)</name>
    <dbReference type="NCBI Taxonomy" id="765440"/>
    <lineage>
        <taxon>Eukaryota</taxon>
        <taxon>Fungi</taxon>
        <taxon>Dikarya</taxon>
        <taxon>Basidiomycota</taxon>
        <taxon>Agaricomycotina</taxon>
        <taxon>Agaricomycetes</taxon>
        <taxon>Agaricomycetidae</taxon>
        <taxon>Atheliales</taxon>
        <taxon>Atheliaceae</taxon>
        <taxon>Piloderma</taxon>
    </lineage>
</organism>
<proteinExistence type="predicted"/>
<gene>
    <name evidence="1" type="ORF">PILCRDRAFT_40538</name>
</gene>
<dbReference type="Proteomes" id="UP000054166">
    <property type="component" value="Unassembled WGS sequence"/>
</dbReference>
<dbReference type="AlphaFoldDB" id="A0A0C3EMX4"/>
<dbReference type="HOGENOM" id="CLU_097628_1_1_1"/>